<dbReference type="Proteomes" id="UP000190852">
    <property type="component" value="Unassembled WGS sequence"/>
</dbReference>
<dbReference type="InterPro" id="IPR003594">
    <property type="entry name" value="HATPase_dom"/>
</dbReference>
<gene>
    <name evidence="14" type="ORF">SAMN05660349_01562</name>
</gene>
<evidence type="ECO:0000313" key="14">
    <source>
        <dbReference type="EMBL" id="SKB52119.1"/>
    </source>
</evidence>
<evidence type="ECO:0000259" key="13">
    <source>
        <dbReference type="PROSITE" id="PS50109"/>
    </source>
</evidence>
<dbReference type="Pfam" id="PF00512">
    <property type="entry name" value="HisKA"/>
    <property type="match status" value="1"/>
</dbReference>
<feature type="domain" description="Histidine kinase" evidence="13">
    <location>
        <begin position="384"/>
        <end position="602"/>
    </location>
</feature>
<accession>A0A1T5BYE2</accession>
<keyword evidence="12" id="KW-0812">Transmembrane</keyword>
<feature type="transmembrane region" description="Helical" evidence="12">
    <location>
        <begin position="31"/>
        <end position="51"/>
    </location>
</feature>
<dbReference type="InterPro" id="IPR003661">
    <property type="entry name" value="HisK_dim/P_dom"/>
</dbReference>
<dbReference type="FunFam" id="3.30.565.10:FF:000006">
    <property type="entry name" value="Sensor histidine kinase WalK"/>
    <property type="match status" value="1"/>
</dbReference>
<dbReference type="Pfam" id="PF02518">
    <property type="entry name" value="HATPase_c"/>
    <property type="match status" value="1"/>
</dbReference>
<keyword evidence="11 12" id="KW-0472">Membrane</keyword>
<dbReference type="SUPFAM" id="SSF55874">
    <property type="entry name" value="ATPase domain of HSP90 chaperone/DNA topoisomerase II/histidine kinase"/>
    <property type="match status" value="1"/>
</dbReference>
<dbReference type="GO" id="GO:0004721">
    <property type="term" value="F:phosphoprotein phosphatase activity"/>
    <property type="evidence" value="ECO:0007669"/>
    <property type="project" value="TreeGrafter"/>
</dbReference>
<comment type="catalytic activity">
    <reaction evidence="1">
        <text>ATP + protein L-histidine = ADP + protein N-phospho-L-histidine.</text>
        <dbReference type="EC" id="2.7.13.3"/>
    </reaction>
</comment>
<dbReference type="EC" id="2.7.13.3" evidence="3"/>
<evidence type="ECO:0000256" key="10">
    <source>
        <dbReference type="ARBA" id="ARBA00023012"/>
    </source>
</evidence>
<keyword evidence="12" id="KW-1133">Transmembrane helix</keyword>
<evidence type="ECO:0000256" key="4">
    <source>
        <dbReference type="ARBA" id="ARBA00022475"/>
    </source>
</evidence>
<keyword evidence="5" id="KW-0597">Phosphoprotein</keyword>
<keyword evidence="9" id="KW-0067">ATP-binding</keyword>
<evidence type="ECO:0000256" key="12">
    <source>
        <dbReference type="SAM" id="Phobius"/>
    </source>
</evidence>
<dbReference type="SMART" id="SM00387">
    <property type="entry name" value="HATPase_c"/>
    <property type="match status" value="1"/>
</dbReference>
<organism evidence="14 15">
    <name type="scientific">Parabacteroides chartae</name>
    <dbReference type="NCBI Taxonomy" id="1037355"/>
    <lineage>
        <taxon>Bacteria</taxon>
        <taxon>Pseudomonadati</taxon>
        <taxon>Bacteroidota</taxon>
        <taxon>Bacteroidia</taxon>
        <taxon>Bacteroidales</taxon>
        <taxon>Tannerellaceae</taxon>
        <taxon>Parabacteroides</taxon>
    </lineage>
</organism>
<dbReference type="CDD" id="cd00075">
    <property type="entry name" value="HATPase"/>
    <property type="match status" value="1"/>
</dbReference>
<evidence type="ECO:0000256" key="7">
    <source>
        <dbReference type="ARBA" id="ARBA00022741"/>
    </source>
</evidence>
<name>A0A1T5BYE2_9BACT</name>
<dbReference type="GO" id="GO:0005524">
    <property type="term" value="F:ATP binding"/>
    <property type="evidence" value="ECO:0007669"/>
    <property type="project" value="UniProtKB-KW"/>
</dbReference>
<evidence type="ECO:0000256" key="9">
    <source>
        <dbReference type="ARBA" id="ARBA00022840"/>
    </source>
</evidence>
<dbReference type="Gene3D" id="1.10.287.130">
    <property type="match status" value="1"/>
</dbReference>
<protein>
    <recommendedName>
        <fullName evidence="3">histidine kinase</fullName>
        <ecNumber evidence="3">2.7.13.3</ecNumber>
    </recommendedName>
</protein>
<evidence type="ECO:0000256" key="6">
    <source>
        <dbReference type="ARBA" id="ARBA00022679"/>
    </source>
</evidence>
<evidence type="ECO:0000256" key="3">
    <source>
        <dbReference type="ARBA" id="ARBA00012438"/>
    </source>
</evidence>
<evidence type="ECO:0000256" key="5">
    <source>
        <dbReference type="ARBA" id="ARBA00022553"/>
    </source>
</evidence>
<dbReference type="InterPro" id="IPR005467">
    <property type="entry name" value="His_kinase_dom"/>
</dbReference>
<dbReference type="SUPFAM" id="SSF47384">
    <property type="entry name" value="Homodimeric domain of signal transducing histidine kinase"/>
    <property type="match status" value="1"/>
</dbReference>
<dbReference type="PANTHER" id="PTHR45453:SF1">
    <property type="entry name" value="PHOSPHATE REGULON SENSOR PROTEIN PHOR"/>
    <property type="match status" value="1"/>
</dbReference>
<dbReference type="InterPro" id="IPR036890">
    <property type="entry name" value="HATPase_C_sf"/>
</dbReference>
<dbReference type="GO" id="GO:0000155">
    <property type="term" value="F:phosphorelay sensor kinase activity"/>
    <property type="evidence" value="ECO:0007669"/>
    <property type="project" value="InterPro"/>
</dbReference>
<comment type="subcellular location">
    <subcellularLocation>
        <location evidence="2">Cell membrane</location>
    </subcellularLocation>
</comment>
<dbReference type="FunFam" id="1.10.287.130:FF:000008">
    <property type="entry name" value="Two-component sensor histidine kinase"/>
    <property type="match status" value="1"/>
</dbReference>
<evidence type="ECO:0000256" key="8">
    <source>
        <dbReference type="ARBA" id="ARBA00022777"/>
    </source>
</evidence>
<dbReference type="SMART" id="SM00388">
    <property type="entry name" value="HisKA"/>
    <property type="match status" value="1"/>
</dbReference>
<dbReference type="PROSITE" id="PS50109">
    <property type="entry name" value="HIS_KIN"/>
    <property type="match status" value="1"/>
</dbReference>
<keyword evidence="4" id="KW-1003">Cell membrane</keyword>
<dbReference type="InterPro" id="IPR036097">
    <property type="entry name" value="HisK_dim/P_sf"/>
</dbReference>
<dbReference type="InterPro" id="IPR004358">
    <property type="entry name" value="Sig_transdc_His_kin-like_C"/>
</dbReference>
<dbReference type="CDD" id="cd00082">
    <property type="entry name" value="HisKA"/>
    <property type="match status" value="1"/>
</dbReference>
<feature type="transmembrane region" description="Helical" evidence="12">
    <location>
        <begin position="183"/>
        <end position="203"/>
    </location>
</feature>
<sequence length="602" mass="69987">MVLVIVLNIKVTKMVQIEKTTDNRIPFSQRLFWSVFSMFLGFTFCFLLFQFQREKEFSQDKLNKVLENYNYQIYQRTHQSANIDSTLAQFLTEIPQKELRITIIDPTGLVVFDNIHPEELNNHNNRSEVKSARINNKGFAIRKSTTTGLRYFYSASLIDNYIYRSALPYDTYVKSELSIDKDFIYFMILMTTIFFIVLSRFTFSIGRTISKLRNFAHVMEKDRVVETAYTFSNDELGDISQNIVTLYHKQQIAKDTLSMEREKLIKHFQYSKEGFAMFSGEGKETLSNILFNQYINVISDKQIKNAEEAISIPEMEPIRSFLRRSMVDPNRKRKVLRESLTVDKNGKIFLIECILFLDNSYELSISDISRQEEESRMKRQLTQNVAHELKTPVSSIQGYLETIIANPNLAPEKRQFFIERCYSQSTRLTGLLRDISVLNRLDEASDMFDLSEISIKRLLGEIQKECSKELAEKRIETNIILPGNPVIYGNYSLLYSIFRNLYDNAIAYAGEGITITVNCYKEDPKYYYFSFADNGIGISEEHINRIFERFYRVDKGRSRKVGGTGLGLSIVKNGVNFHKGQILAKNRPEGGLEFLFTLKKRV</sequence>
<evidence type="ECO:0000256" key="1">
    <source>
        <dbReference type="ARBA" id="ARBA00000085"/>
    </source>
</evidence>
<dbReference type="EMBL" id="FUYQ01000009">
    <property type="protein sequence ID" value="SKB52119.1"/>
    <property type="molecule type" value="Genomic_DNA"/>
</dbReference>
<keyword evidence="6" id="KW-0808">Transferase</keyword>
<evidence type="ECO:0000256" key="2">
    <source>
        <dbReference type="ARBA" id="ARBA00004236"/>
    </source>
</evidence>
<dbReference type="GO" id="GO:0016036">
    <property type="term" value="P:cellular response to phosphate starvation"/>
    <property type="evidence" value="ECO:0007669"/>
    <property type="project" value="TreeGrafter"/>
</dbReference>
<dbReference type="AlphaFoldDB" id="A0A1T5BYE2"/>
<keyword evidence="7" id="KW-0547">Nucleotide-binding</keyword>
<dbReference type="GO" id="GO:0005886">
    <property type="term" value="C:plasma membrane"/>
    <property type="evidence" value="ECO:0007669"/>
    <property type="project" value="UniProtKB-SubCell"/>
</dbReference>
<keyword evidence="8 14" id="KW-0418">Kinase</keyword>
<dbReference type="Gene3D" id="3.30.565.10">
    <property type="entry name" value="Histidine kinase-like ATPase, C-terminal domain"/>
    <property type="match status" value="1"/>
</dbReference>
<keyword evidence="15" id="KW-1185">Reference proteome</keyword>
<evidence type="ECO:0000256" key="11">
    <source>
        <dbReference type="ARBA" id="ARBA00023136"/>
    </source>
</evidence>
<reference evidence="15" key="1">
    <citation type="submission" date="2017-02" db="EMBL/GenBank/DDBJ databases">
        <authorList>
            <person name="Varghese N."/>
            <person name="Submissions S."/>
        </authorList>
    </citation>
    <scope>NUCLEOTIDE SEQUENCE [LARGE SCALE GENOMIC DNA]</scope>
    <source>
        <strain evidence="15">DSM 24967</strain>
    </source>
</reference>
<evidence type="ECO:0000313" key="15">
    <source>
        <dbReference type="Proteomes" id="UP000190852"/>
    </source>
</evidence>
<keyword evidence="10" id="KW-0902">Two-component regulatory system</keyword>
<dbReference type="PANTHER" id="PTHR45453">
    <property type="entry name" value="PHOSPHATE REGULON SENSOR PROTEIN PHOR"/>
    <property type="match status" value="1"/>
</dbReference>
<dbReference type="InterPro" id="IPR050351">
    <property type="entry name" value="BphY/WalK/GraS-like"/>
</dbReference>
<proteinExistence type="predicted"/>
<dbReference type="PRINTS" id="PR00344">
    <property type="entry name" value="BCTRLSENSOR"/>
</dbReference>